<comment type="caution">
    <text evidence="2">The sequence shown here is derived from an EMBL/GenBank/DDBJ whole genome shotgun (WGS) entry which is preliminary data.</text>
</comment>
<evidence type="ECO:0000259" key="1">
    <source>
        <dbReference type="Pfam" id="PF21761"/>
    </source>
</evidence>
<proteinExistence type="predicted"/>
<dbReference type="EMBL" id="BSTJ01000007">
    <property type="protein sequence ID" value="GLY77253.1"/>
    <property type="molecule type" value="Genomic_DNA"/>
</dbReference>
<dbReference type="Proteomes" id="UP001165135">
    <property type="component" value="Unassembled WGS sequence"/>
</dbReference>
<dbReference type="AlphaFoldDB" id="A0A9W6RKA3"/>
<gene>
    <name evidence="2" type="ORF">Airi01_055200</name>
</gene>
<sequence>MVRANETLLRTAEERGVSPELLRPFLTLMERRLADGHGDEGTTGVVDLLLR</sequence>
<evidence type="ECO:0000313" key="3">
    <source>
        <dbReference type="Proteomes" id="UP001165135"/>
    </source>
</evidence>
<name>A0A9W6RKA3_9ACTN</name>
<organism evidence="2 3">
    <name type="scientific">Actinoallomurus iriomotensis</name>
    <dbReference type="NCBI Taxonomy" id="478107"/>
    <lineage>
        <taxon>Bacteria</taxon>
        <taxon>Bacillati</taxon>
        <taxon>Actinomycetota</taxon>
        <taxon>Actinomycetes</taxon>
        <taxon>Streptosporangiales</taxon>
        <taxon>Thermomonosporaceae</taxon>
        <taxon>Actinoallomurus</taxon>
    </lineage>
</organism>
<reference evidence="2" key="1">
    <citation type="submission" date="2023-03" db="EMBL/GenBank/DDBJ databases">
        <title>Actinoallomurus iriomotensis NBRC 103681.</title>
        <authorList>
            <person name="Ichikawa N."/>
            <person name="Sato H."/>
            <person name="Tonouchi N."/>
        </authorList>
    </citation>
    <scope>NUCLEOTIDE SEQUENCE</scope>
    <source>
        <strain evidence="2">NBRC 103681</strain>
    </source>
</reference>
<evidence type="ECO:0000313" key="2">
    <source>
        <dbReference type="EMBL" id="GLY77253.1"/>
    </source>
</evidence>
<dbReference type="Pfam" id="PF21761">
    <property type="entry name" value="RedAm-like_C"/>
    <property type="match status" value="1"/>
</dbReference>
<accession>A0A9W6RKA3</accession>
<protein>
    <recommendedName>
        <fullName evidence="1">NADPH-dependent reductive aminase-like C-terminal domain-containing protein</fullName>
    </recommendedName>
</protein>
<dbReference type="InterPro" id="IPR048666">
    <property type="entry name" value="RedAm-like_C"/>
</dbReference>
<dbReference type="Gene3D" id="1.10.1040.10">
    <property type="entry name" value="N-(1-d-carboxylethyl)-l-norvaline Dehydrogenase, domain 2"/>
    <property type="match status" value="1"/>
</dbReference>
<feature type="domain" description="NADPH-dependent reductive aminase-like C-terminal" evidence="1">
    <location>
        <begin position="3"/>
        <end position="49"/>
    </location>
</feature>
<dbReference type="RefSeq" id="WP_349497993.1">
    <property type="nucleotide sequence ID" value="NZ_BSTJ01000007.1"/>
</dbReference>
<dbReference type="InterPro" id="IPR013328">
    <property type="entry name" value="6PGD_dom2"/>
</dbReference>